<dbReference type="InterPro" id="IPR018247">
    <property type="entry name" value="EF_Hand_1_Ca_BS"/>
</dbReference>
<dbReference type="InterPro" id="IPR002048">
    <property type="entry name" value="EF_hand_dom"/>
</dbReference>
<dbReference type="Gene3D" id="1.10.238.10">
    <property type="entry name" value="EF-hand"/>
    <property type="match status" value="1"/>
</dbReference>
<dbReference type="RefSeq" id="WP_011698805.1">
    <property type="nucleotide sequence ID" value="NC_008554.1"/>
</dbReference>
<dbReference type="AlphaFoldDB" id="A0LJN3"/>
<dbReference type="PROSITE" id="PS00018">
    <property type="entry name" value="EF_HAND_1"/>
    <property type="match status" value="2"/>
</dbReference>
<feature type="domain" description="EF-hand" evidence="3">
    <location>
        <begin position="37"/>
        <end position="72"/>
    </location>
</feature>
<dbReference type="InterPro" id="IPR011992">
    <property type="entry name" value="EF-hand-dom_pair"/>
</dbReference>
<dbReference type="PROSITE" id="PS50222">
    <property type="entry name" value="EF_HAND_2"/>
    <property type="match status" value="1"/>
</dbReference>
<dbReference type="InParanoid" id="A0LJN3"/>
<feature type="signal peptide" evidence="2">
    <location>
        <begin position="1"/>
        <end position="27"/>
    </location>
</feature>
<evidence type="ECO:0000256" key="2">
    <source>
        <dbReference type="SAM" id="SignalP"/>
    </source>
</evidence>
<feature type="chain" id="PRO_5002627295" evidence="2">
    <location>
        <begin position="28"/>
        <end position="112"/>
    </location>
</feature>
<keyword evidence="2" id="KW-0732">Signal</keyword>
<dbReference type="GO" id="GO:0005509">
    <property type="term" value="F:calcium ion binding"/>
    <property type="evidence" value="ECO:0007669"/>
    <property type="project" value="InterPro"/>
</dbReference>
<evidence type="ECO:0000259" key="3">
    <source>
        <dbReference type="PROSITE" id="PS50222"/>
    </source>
</evidence>
<feature type="region of interest" description="Disordered" evidence="1">
    <location>
        <begin position="68"/>
        <end position="112"/>
    </location>
</feature>
<dbReference type="CDD" id="cd00051">
    <property type="entry name" value="EFh"/>
    <property type="match status" value="1"/>
</dbReference>
<dbReference type="SUPFAM" id="SSF47473">
    <property type="entry name" value="EF-hand"/>
    <property type="match status" value="1"/>
</dbReference>
<keyword evidence="5" id="KW-1185">Reference proteome</keyword>
<dbReference type="Pfam" id="PF13499">
    <property type="entry name" value="EF-hand_7"/>
    <property type="match status" value="1"/>
</dbReference>
<evidence type="ECO:0000313" key="5">
    <source>
        <dbReference type="Proteomes" id="UP000001784"/>
    </source>
</evidence>
<dbReference type="KEGG" id="sfu:Sfum_1950"/>
<feature type="compositionally biased region" description="Basic and acidic residues" evidence="1">
    <location>
        <begin position="80"/>
        <end position="92"/>
    </location>
</feature>
<accession>A0LJN3</accession>
<dbReference type="Proteomes" id="UP000001784">
    <property type="component" value="Chromosome"/>
</dbReference>
<reference evidence="4 5" key="1">
    <citation type="submission" date="2006-10" db="EMBL/GenBank/DDBJ databases">
        <title>Complete sequence of Syntrophobacter fumaroxidans MPOB.</title>
        <authorList>
            <consortium name="US DOE Joint Genome Institute"/>
            <person name="Copeland A."/>
            <person name="Lucas S."/>
            <person name="Lapidus A."/>
            <person name="Barry K."/>
            <person name="Detter J.C."/>
            <person name="Glavina del Rio T."/>
            <person name="Hammon N."/>
            <person name="Israni S."/>
            <person name="Pitluck S."/>
            <person name="Goltsman E.G."/>
            <person name="Martinez M."/>
            <person name="Schmutz J."/>
            <person name="Larimer F."/>
            <person name="Land M."/>
            <person name="Hauser L."/>
            <person name="Kyrpides N."/>
            <person name="Kim E."/>
            <person name="Boone D.R."/>
            <person name="Brockman F."/>
            <person name="Culley D."/>
            <person name="Ferry J."/>
            <person name="Gunsalus R."/>
            <person name="McInerney M.J."/>
            <person name="Morrison M."/>
            <person name="Plugge C."/>
            <person name="Rohlin L."/>
            <person name="Scholten J."/>
            <person name="Sieber J."/>
            <person name="Stams A.J.M."/>
            <person name="Worm P."/>
            <person name="Henstra A.M."/>
            <person name="Richardson P."/>
        </authorList>
    </citation>
    <scope>NUCLEOTIDE SEQUENCE [LARGE SCALE GENOMIC DNA]</scope>
    <source>
        <strain evidence="5">DSM 10017 / MPOB</strain>
    </source>
</reference>
<proteinExistence type="predicted"/>
<sequence length="112" mass="12086" precursor="true">MKASRRTALGMALLIALTVFWTGLAAAQSTQAQSAQRPMMRCSERFDKLDTNHDGMVSKDEFMAVPHRRGNAEQNFANRDGNKDGTLTREEFCSGAGPGARGKGGGRGPMPQ</sequence>
<organism evidence="4 5">
    <name type="scientific">Syntrophobacter fumaroxidans (strain DSM 10017 / MPOB)</name>
    <dbReference type="NCBI Taxonomy" id="335543"/>
    <lineage>
        <taxon>Bacteria</taxon>
        <taxon>Pseudomonadati</taxon>
        <taxon>Thermodesulfobacteriota</taxon>
        <taxon>Syntrophobacteria</taxon>
        <taxon>Syntrophobacterales</taxon>
        <taxon>Syntrophobacteraceae</taxon>
        <taxon>Syntrophobacter</taxon>
    </lineage>
</organism>
<protein>
    <submittedName>
        <fullName evidence="4">Putative signal transduction protein with EFhand domain</fullName>
    </submittedName>
</protein>
<dbReference type="HOGENOM" id="CLU_2144613_0_0_7"/>
<gene>
    <name evidence="4" type="ordered locus">Sfum_1950</name>
</gene>
<evidence type="ECO:0000256" key="1">
    <source>
        <dbReference type="SAM" id="MobiDB-lite"/>
    </source>
</evidence>
<name>A0LJN3_SYNFM</name>
<feature type="compositionally biased region" description="Gly residues" evidence="1">
    <location>
        <begin position="96"/>
        <end position="112"/>
    </location>
</feature>
<dbReference type="EMBL" id="CP000478">
    <property type="protein sequence ID" value="ABK17635.1"/>
    <property type="molecule type" value="Genomic_DNA"/>
</dbReference>
<evidence type="ECO:0000313" key="4">
    <source>
        <dbReference type="EMBL" id="ABK17635.1"/>
    </source>
</evidence>